<gene>
    <name evidence="1" type="ORF">METZ01_LOCUS16723</name>
</gene>
<proteinExistence type="predicted"/>
<dbReference type="Gene3D" id="3.40.50.10470">
    <property type="entry name" value="Translation initiation factor eif-2b, domain 2"/>
    <property type="match status" value="1"/>
</dbReference>
<dbReference type="EMBL" id="UINC01000927">
    <property type="protein sequence ID" value="SUZ63869.1"/>
    <property type="molecule type" value="Genomic_DNA"/>
</dbReference>
<name>A0A381PCF3_9ZZZZ</name>
<dbReference type="SUPFAM" id="SSF100950">
    <property type="entry name" value="NagB/RpiA/CoA transferase-like"/>
    <property type="match status" value="1"/>
</dbReference>
<organism evidence="1">
    <name type="scientific">marine metagenome</name>
    <dbReference type="NCBI Taxonomy" id="408172"/>
    <lineage>
        <taxon>unclassified sequences</taxon>
        <taxon>metagenomes</taxon>
        <taxon>ecological metagenomes</taxon>
    </lineage>
</organism>
<dbReference type="InterPro" id="IPR042529">
    <property type="entry name" value="IF_2B-like_C"/>
</dbReference>
<protein>
    <submittedName>
        <fullName evidence="1">Uncharacterized protein</fullName>
    </submittedName>
</protein>
<sequence length="270" mass="28800">MWQSALVHPIERLRYVARSGGIDQFALAREAADALGSLWGEPAELVNACRRILHHHPLAGSLWTMASKVLIATDARRAAIGFVEELNSDDTPRSVASALPNNATVAVIGWPDLAMESIHLRRDIKVRVIDAYGEGAALARTLLQREVDVVEVPLTGLGQACATADIVILEAAAAGPEALIAPSGSYAAAICGLRGGKETWAVIGVGRALPRPFFEVIEDQLAKENVLEADEEVVPLEVFTHVIGPEGKTPSTIPMREDCAVAAELLRPSL</sequence>
<accession>A0A381PCF3</accession>
<reference evidence="1" key="1">
    <citation type="submission" date="2018-05" db="EMBL/GenBank/DDBJ databases">
        <authorList>
            <person name="Lanie J.A."/>
            <person name="Ng W.-L."/>
            <person name="Kazmierczak K.M."/>
            <person name="Andrzejewski T.M."/>
            <person name="Davidsen T.M."/>
            <person name="Wayne K.J."/>
            <person name="Tettelin H."/>
            <person name="Glass J.I."/>
            <person name="Rusch D."/>
            <person name="Podicherti R."/>
            <person name="Tsui H.-C.T."/>
            <person name="Winkler M.E."/>
        </authorList>
    </citation>
    <scope>NUCLEOTIDE SEQUENCE</scope>
</reference>
<dbReference type="InterPro" id="IPR037171">
    <property type="entry name" value="NagB/RpiA_transferase-like"/>
</dbReference>
<evidence type="ECO:0000313" key="1">
    <source>
        <dbReference type="EMBL" id="SUZ63869.1"/>
    </source>
</evidence>
<dbReference type="AlphaFoldDB" id="A0A381PCF3"/>